<reference evidence="1 2" key="1">
    <citation type="journal article" date="2007" name="Int. J. Syst. Evol. Microbiol.">
        <title>Natronorubrum sulfidifaciens sp. nov., an extremely haloalkaliphilic archaeon isolated from Aiding salt lake in Xin-Jiang, China.</title>
        <authorList>
            <person name="Cui H.L."/>
            <person name="Tohty D."/>
            <person name="Liu H.C."/>
            <person name="Liu S.J."/>
            <person name="Oren A."/>
            <person name="Zhou P.J."/>
        </authorList>
    </citation>
    <scope>NUCLEOTIDE SEQUENCE [LARGE SCALE GENOMIC DNA]</scope>
    <source>
        <strain evidence="1 2">7-3</strain>
    </source>
</reference>
<dbReference type="EMBL" id="CP045488">
    <property type="protein sequence ID" value="QFU82370.1"/>
    <property type="molecule type" value="Genomic_DNA"/>
</dbReference>
<dbReference type="Pfam" id="PF08905">
    <property type="entry name" value="DUF1850"/>
    <property type="match status" value="1"/>
</dbReference>
<dbReference type="RefSeq" id="WP_152940324.1">
    <property type="nucleotide sequence ID" value="NZ_CP045488.1"/>
</dbReference>
<dbReference type="Proteomes" id="UP000326170">
    <property type="component" value="Chromosome"/>
</dbReference>
<dbReference type="OrthoDB" id="161589at2157"/>
<dbReference type="AlphaFoldDB" id="A0A5P9P3G4"/>
<name>A0A5P9P3G4_9EURY</name>
<dbReference type="GeneID" id="42300871"/>
<evidence type="ECO:0000313" key="2">
    <source>
        <dbReference type="Proteomes" id="UP000326170"/>
    </source>
</evidence>
<keyword evidence="2" id="KW-1185">Reference proteome</keyword>
<dbReference type="KEGG" id="nas:GCU68_07445"/>
<evidence type="ECO:0000313" key="1">
    <source>
        <dbReference type="EMBL" id="QFU82370.1"/>
    </source>
</evidence>
<sequence>MHFPIHRYVVVVVIAVLIATGVVFAAVPPEQTLVVTDADSGETLLEEPVDDGTNVTLTYTHSVEKTPVDDVYVVDGPTLRMERTVFHSHGAGLPTDENITRTADGDGFELWINESYEDVVVAPRPVPGHELVVDGERHDLVAMTDGSVTISVTEQRLPGQLPLALQVDDRSSQLIH</sequence>
<dbReference type="InterPro" id="IPR015001">
    <property type="entry name" value="DUF1850"/>
</dbReference>
<protein>
    <submittedName>
        <fullName evidence="1">DUF1850 domain-containing protein</fullName>
    </submittedName>
</protein>
<gene>
    <name evidence="1" type="ORF">GCU68_07445</name>
</gene>
<proteinExistence type="predicted"/>
<organism evidence="1 2">
    <name type="scientific">Natronorubrum aibiense</name>
    <dbReference type="NCBI Taxonomy" id="348826"/>
    <lineage>
        <taxon>Archaea</taxon>
        <taxon>Methanobacteriati</taxon>
        <taxon>Methanobacteriota</taxon>
        <taxon>Stenosarchaea group</taxon>
        <taxon>Halobacteria</taxon>
        <taxon>Halobacteriales</taxon>
        <taxon>Natrialbaceae</taxon>
        <taxon>Natronorubrum</taxon>
    </lineage>
</organism>
<accession>A0A5P9P3G4</accession>